<comment type="caution">
    <text evidence="7">The sequence shown here is derived from an EMBL/GenBank/DDBJ whole genome shotgun (WGS) entry which is preliminary data.</text>
</comment>
<reference evidence="7 8" key="1">
    <citation type="submission" date="2020-05" db="EMBL/GenBank/DDBJ databases">
        <title>Distinct polysaccharide utilization as determinants for interspecies competition between intestinal Prevotella spp.</title>
        <authorList>
            <person name="Galvez E.J.C."/>
            <person name="Iljazovic A."/>
            <person name="Strowig T."/>
        </authorList>
    </citation>
    <scope>NUCLEOTIDE SEQUENCE [LARGE SCALE GENOMIC DNA]</scope>
    <source>
        <strain evidence="7 8">PCHR</strain>
    </source>
</reference>
<evidence type="ECO:0000256" key="6">
    <source>
        <dbReference type="SAM" id="Phobius"/>
    </source>
</evidence>
<dbReference type="PANTHER" id="PTHR34478">
    <property type="entry name" value="PROTEIN LEMA"/>
    <property type="match status" value="1"/>
</dbReference>
<dbReference type="SUPFAM" id="SSF140478">
    <property type="entry name" value="LemA-like"/>
    <property type="match status" value="1"/>
</dbReference>
<name>A0ABX2B3U0_9BACT</name>
<dbReference type="Pfam" id="PF04011">
    <property type="entry name" value="LemA"/>
    <property type="match status" value="1"/>
</dbReference>
<accession>A0ABX2B3U0</accession>
<organism evidence="7 8">
    <name type="scientific">Xylanibacter caecicola</name>
    <dbReference type="NCBI Taxonomy" id="2736294"/>
    <lineage>
        <taxon>Bacteria</taxon>
        <taxon>Pseudomonadati</taxon>
        <taxon>Bacteroidota</taxon>
        <taxon>Bacteroidia</taxon>
        <taxon>Bacteroidales</taxon>
        <taxon>Prevotellaceae</taxon>
        <taxon>Xylanibacter</taxon>
    </lineage>
</organism>
<dbReference type="PANTHER" id="PTHR34478:SF1">
    <property type="entry name" value="PROTEIN LEMA"/>
    <property type="match status" value="1"/>
</dbReference>
<protein>
    <submittedName>
        <fullName evidence="7">LemA family protein</fullName>
    </submittedName>
</protein>
<comment type="similarity">
    <text evidence="2">Belongs to the LemA family.</text>
</comment>
<sequence>MSTTVIIILVVVVLLLLWGVSIYNNLVRLRNNRENAFANIDVQLKQRHDLIPQLVATVKGYATHEKEVLMRVTEARSAAMGATSINDKIQAENALSSALSGLKISLEAYPDLKANQNFLQLQGEISDIENKLAATRRFFNSTTRELNNAVQTFPSNIFAGMFGFGKEPMFEIPQEERAVMDKAPEIKF</sequence>
<keyword evidence="5 6" id="KW-0472">Membrane</keyword>
<evidence type="ECO:0000256" key="5">
    <source>
        <dbReference type="ARBA" id="ARBA00023136"/>
    </source>
</evidence>
<dbReference type="EMBL" id="JABKKJ010000032">
    <property type="protein sequence ID" value="NPE26184.1"/>
    <property type="molecule type" value="Genomic_DNA"/>
</dbReference>
<keyword evidence="3 6" id="KW-0812">Transmembrane</keyword>
<feature type="transmembrane region" description="Helical" evidence="6">
    <location>
        <begin position="6"/>
        <end position="26"/>
    </location>
</feature>
<dbReference type="InterPro" id="IPR023353">
    <property type="entry name" value="LemA-like_dom_sf"/>
</dbReference>
<proteinExistence type="inferred from homology"/>
<dbReference type="Gene3D" id="1.20.1440.20">
    <property type="entry name" value="LemA-like domain"/>
    <property type="match status" value="1"/>
</dbReference>
<evidence type="ECO:0000313" key="7">
    <source>
        <dbReference type="EMBL" id="NPE26184.1"/>
    </source>
</evidence>
<comment type="subcellular location">
    <subcellularLocation>
        <location evidence="1">Membrane</location>
        <topology evidence="1">Single-pass membrane protein</topology>
    </subcellularLocation>
</comment>
<evidence type="ECO:0000256" key="1">
    <source>
        <dbReference type="ARBA" id="ARBA00004167"/>
    </source>
</evidence>
<dbReference type="InterPro" id="IPR007156">
    <property type="entry name" value="MamQ_LemA"/>
</dbReference>
<keyword evidence="4 6" id="KW-1133">Transmembrane helix</keyword>
<evidence type="ECO:0000256" key="2">
    <source>
        <dbReference type="ARBA" id="ARBA00008854"/>
    </source>
</evidence>
<evidence type="ECO:0000256" key="3">
    <source>
        <dbReference type="ARBA" id="ARBA00022692"/>
    </source>
</evidence>
<evidence type="ECO:0000256" key="4">
    <source>
        <dbReference type="ARBA" id="ARBA00022989"/>
    </source>
</evidence>
<dbReference type="Proteomes" id="UP000820977">
    <property type="component" value="Unassembled WGS sequence"/>
</dbReference>
<keyword evidence="8" id="KW-1185">Reference proteome</keyword>
<gene>
    <name evidence="7" type="ORF">HPS54_11815</name>
</gene>
<dbReference type="RefSeq" id="WP_172345642.1">
    <property type="nucleotide sequence ID" value="NZ_CASTNK010000013.1"/>
</dbReference>
<evidence type="ECO:0000313" key="8">
    <source>
        <dbReference type="Proteomes" id="UP000820977"/>
    </source>
</evidence>